<dbReference type="Pfam" id="PF09371">
    <property type="entry name" value="Tex_N"/>
    <property type="match status" value="1"/>
</dbReference>
<dbReference type="SMART" id="SM00732">
    <property type="entry name" value="YqgFc"/>
    <property type="match status" value="1"/>
</dbReference>
<dbReference type="Gene3D" id="2.40.50.140">
    <property type="entry name" value="Nucleic acid-binding proteins"/>
    <property type="match status" value="1"/>
</dbReference>
<dbReference type="InterPro" id="IPR055179">
    <property type="entry name" value="Tex-like_central_region"/>
</dbReference>
<dbReference type="GO" id="GO:0003729">
    <property type="term" value="F:mRNA binding"/>
    <property type="evidence" value="ECO:0007669"/>
    <property type="project" value="TreeGrafter"/>
</dbReference>
<dbReference type="FunFam" id="1.10.10.650:FF:000001">
    <property type="entry name" value="S1 RNA-binding domain 1"/>
    <property type="match status" value="1"/>
</dbReference>
<dbReference type="GO" id="GO:0006412">
    <property type="term" value="P:translation"/>
    <property type="evidence" value="ECO:0007669"/>
    <property type="project" value="TreeGrafter"/>
</dbReference>
<dbReference type="GO" id="GO:0005737">
    <property type="term" value="C:cytoplasm"/>
    <property type="evidence" value="ECO:0007669"/>
    <property type="project" value="UniProtKB-ARBA"/>
</dbReference>
<dbReference type="SUPFAM" id="SSF47781">
    <property type="entry name" value="RuvA domain 2-like"/>
    <property type="match status" value="2"/>
</dbReference>
<dbReference type="Gene3D" id="1.10.150.310">
    <property type="entry name" value="Tex RuvX-like domain-like"/>
    <property type="match status" value="1"/>
</dbReference>
<dbReference type="InterPro" id="IPR032639">
    <property type="entry name" value="Tex_YqgF"/>
</dbReference>
<dbReference type="Pfam" id="PF00575">
    <property type="entry name" value="S1"/>
    <property type="match status" value="1"/>
</dbReference>
<dbReference type="InterPro" id="IPR003029">
    <property type="entry name" value="S1_domain"/>
</dbReference>
<dbReference type="InterPro" id="IPR044146">
    <property type="entry name" value="S1_Tex"/>
</dbReference>
<dbReference type="InterPro" id="IPR023323">
    <property type="entry name" value="Tex-like_dom_sf"/>
</dbReference>
<dbReference type="GO" id="GO:0006139">
    <property type="term" value="P:nucleobase-containing compound metabolic process"/>
    <property type="evidence" value="ECO:0007669"/>
    <property type="project" value="InterPro"/>
</dbReference>
<dbReference type="InterPro" id="IPR023319">
    <property type="entry name" value="Tex-like_HTH_dom_sf"/>
</dbReference>
<dbReference type="Proteomes" id="UP000266426">
    <property type="component" value="Unassembled WGS sequence"/>
</dbReference>
<dbReference type="InterPro" id="IPR018974">
    <property type="entry name" value="Tex-like_N"/>
</dbReference>
<dbReference type="InterPro" id="IPR037027">
    <property type="entry name" value="YqgF/RNaseH-like_dom_sf"/>
</dbReference>
<dbReference type="FunFam" id="1.10.150.310:FF:000001">
    <property type="entry name" value="RNA-binding transcriptional accessory protein"/>
    <property type="match status" value="1"/>
</dbReference>
<feature type="domain" description="S1 motif" evidence="1">
    <location>
        <begin position="641"/>
        <end position="710"/>
    </location>
</feature>
<proteinExistence type="predicted"/>
<dbReference type="Pfam" id="PF17674">
    <property type="entry name" value="HHH_9"/>
    <property type="match status" value="1"/>
</dbReference>
<gene>
    <name evidence="2" type="ORF">C4541_13485</name>
</gene>
<dbReference type="GO" id="GO:0003735">
    <property type="term" value="F:structural constituent of ribosome"/>
    <property type="evidence" value="ECO:0007669"/>
    <property type="project" value="TreeGrafter"/>
</dbReference>
<evidence type="ECO:0000259" key="1">
    <source>
        <dbReference type="PROSITE" id="PS50126"/>
    </source>
</evidence>
<dbReference type="SUPFAM" id="SSF50249">
    <property type="entry name" value="Nucleic acid-binding proteins"/>
    <property type="match status" value="1"/>
</dbReference>
<dbReference type="InterPro" id="IPR041692">
    <property type="entry name" value="HHH_9"/>
</dbReference>
<dbReference type="PROSITE" id="PS50126">
    <property type="entry name" value="S1"/>
    <property type="match status" value="1"/>
</dbReference>
<sequence length="713" mass="79550">MMNITRLIAEDCSIAEKSVQNTIRLFDDGATVPFIARYRKEVTGNLDETQIRDIKERHTYYTELNERKETIIASIKEQDALTENLLRKIESTTSKTELEDIYLPYKPKRKTRAVIAREKGLEPLAKRMMAQQDVSGSADTLAASFITNDVPDTEAALNGARDIIAEWVNEDSAVRQRLRQIFFQNGSICSAVKKDKKGEPSKFEQYYDFQEAVKSIPSHRALALFRGENEDFLSLSIEVPRDTIITELNNRFIKNKRCIFAAHIENAVSDAFQRLLHPSISTDIRQELKEKADLTAIDTFAKNLRTILLAPPLGAQPVIALDPGFRTGIKTAVLDATGRLLEHTAIYPLAPHSKTDEAHDIIQSLIKRYAIKYIAVGNGTAGRETEAFIRDHSKLFRNDIQCVMVNESGASIYSVSDKAREEFPDLDATVRGAVSIGRRLQDPLAELVKIEPRSLGVGQYQHDVNQNLLRSKLDDEVEHCVNLVGVDLNTASADLLSYTAGIGPKLAQEIVKYRSENGQFSSRKELMSVPRLGAKAFEQCAGFLRIRNGKNPLDASAIHPESYPIVERILRDLKASITDIMGNERLISSIRKEQYVSETTGVHTLNDIIAELLKPGRDPRKSFEAVAFREDIREITDLQPGMVLPGIVTNVTNFGAFVDIGVHQDGLVHISELANSYISDPHDIVSTGDPVTVKVVSVDTVRKRVSLSMKQAT</sequence>
<dbReference type="CDD" id="cd05685">
    <property type="entry name" value="S1_Tex"/>
    <property type="match status" value="1"/>
</dbReference>
<comment type="caution">
    <text evidence="2">The sequence shown here is derived from an EMBL/GenBank/DDBJ whole genome shotgun (WGS) entry which is preliminary data.</text>
</comment>
<dbReference type="FunFam" id="3.30.420.140:FF:000001">
    <property type="entry name" value="RNA-binding transcriptional accessory protein"/>
    <property type="match status" value="1"/>
</dbReference>
<dbReference type="SUPFAM" id="SSF53098">
    <property type="entry name" value="Ribonuclease H-like"/>
    <property type="match status" value="1"/>
</dbReference>
<dbReference type="Pfam" id="PF12836">
    <property type="entry name" value="HHH_3"/>
    <property type="match status" value="1"/>
</dbReference>
<dbReference type="SMART" id="SM00316">
    <property type="entry name" value="S1"/>
    <property type="match status" value="1"/>
</dbReference>
<dbReference type="Pfam" id="PF16921">
    <property type="entry name" value="Tex_YqgF"/>
    <property type="match status" value="1"/>
</dbReference>
<evidence type="ECO:0000313" key="3">
    <source>
        <dbReference type="Proteomes" id="UP000266426"/>
    </source>
</evidence>
<dbReference type="AlphaFoldDB" id="A0A3A4QPM1"/>
<dbReference type="InterPro" id="IPR012337">
    <property type="entry name" value="RNaseH-like_sf"/>
</dbReference>
<dbReference type="PANTHER" id="PTHR10724">
    <property type="entry name" value="30S RIBOSOMAL PROTEIN S1"/>
    <property type="match status" value="1"/>
</dbReference>
<dbReference type="EMBL" id="QZJZ01000105">
    <property type="protein sequence ID" value="RJP55939.1"/>
    <property type="molecule type" value="Genomic_DNA"/>
</dbReference>
<dbReference type="PANTHER" id="PTHR10724:SF10">
    <property type="entry name" value="S1 RNA-BINDING DOMAIN-CONTAINING PROTEIN 1"/>
    <property type="match status" value="1"/>
</dbReference>
<dbReference type="SUPFAM" id="SSF158832">
    <property type="entry name" value="Tex N-terminal region-like"/>
    <property type="match status" value="1"/>
</dbReference>
<dbReference type="Pfam" id="PF22706">
    <property type="entry name" value="Tex_central_region"/>
    <property type="match status" value="1"/>
</dbReference>
<dbReference type="InterPro" id="IPR006641">
    <property type="entry name" value="YqgF/RNaseH-like_dom"/>
</dbReference>
<dbReference type="FunFam" id="2.40.50.140:FF:000051">
    <property type="entry name" value="RNA-binding transcriptional accessory protein"/>
    <property type="match status" value="1"/>
</dbReference>
<accession>A0A3A4QPM1</accession>
<organism evidence="2 3">
    <name type="scientific">Candidatus Auribacter fodinae</name>
    <dbReference type="NCBI Taxonomy" id="2093366"/>
    <lineage>
        <taxon>Bacteria</taxon>
        <taxon>Pseudomonadati</taxon>
        <taxon>Candidatus Auribacterota</taxon>
        <taxon>Candidatus Auribacteria</taxon>
        <taxon>Candidatus Auribacterales</taxon>
        <taxon>Candidatus Auribacteraceae</taxon>
        <taxon>Candidatus Auribacter</taxon>
    </lineage>
</organism>
<evidence type="ECO:0000313" key="2">
    <source>
        <dbReference type="EMBL" id="RJP55939.1"/>
    </source>
</evidence>
<protein>
    <submittedName>
        <fullName evidence="2">RNA-binding transcriptional accessory protein</fullName>
    </submittedName>
</protein>
<reference evidence="2 3" key="1">
    <citation type="journal article" date="2017" name="ISME J.">
        <title>Energy and carbon metabolisms in a deep terrestrial subsurface fluid microbial community.</title>
        <authorList>
            <person name="Momper L."/>
            <person name="Jungbluth S.P."/>
            <person name="Lee M.D."/>
            <person name="Amend J.P."/>
        </authorList>
    </citation>
    <scope>NUCLEOTIDE SEQUENCE [LARGE SCALE GENOMIC DNA]</scope>
    <source>
        <strain evidence="2">SURF_26</strain>
    </source>
</reference>
<dbReference type="Gene3D" id="1.10.3500.10">
    <property type="entry name" value="Tex N-terminal region-like"/>
    <property type="match status" value="1"/>
</dbReference>
<dbReference type="Gene3D" id="1.10.10.650">
    <property type="entry name" value="RuvA domain 2-like"/>
    <property type="match status" value="1"/>
</dbReference>
<dbReference type="InterPro" id="IPR012340">
    <property type="entry name" value="NA-bd_OB-fold"/>
</dbReference>
<dbReference type="InterPro" id="IPR050437">
    <property type="entry name" value="Ribos_protein_bS1-like"/>
</dbReference>
<name>A0A3A4QPM1_9BACT</name>
<dbReference type="Gene3D" id="3.30.420.140">
    <property type="entry name" value="YqgF/RNase H-like domain"/>
    <property type="match status" value="1"/>
</dbReference>
<dbReference type="InterPro" id="IPR010994">
    <property type="entry name" value="RuvA_2-like"/>
</dbReference>